<evidence type="ECO:0000259" key="1">
    <source>
        <dbReference type="Pfam" id="PF04773"/>
    </source>
</evidence>
<keyword evidence="4" id="KW-1185">Reference proteome</keyword>
<dbReference type="GO" id="GO:0016989">
    <property type="term" value="F:sigma factor antagonist activity"/>
    <property type="evidence" value="ECO:0007669"/>
    <property type="project" value="TreeGrafter"/>
</dbReference>
<dbReference type="PIRSF" id="PIRSF018266">
    <property type="entry name" value="FecR"/>
    <property type="match status" value="1"/>
</dbReference>
<evidence type="ECO:0000313" key="4">
    <source>
        <dbReference type="Proteomes" id="UP000029493"/>
    </source>
</evidence>
<dbReference type="PANTHER" id="PTHR30273">
    <property type="entry name" value="PERIPLASMIC SIGNAL SENSOR AND SIGMA FACTOR ACTIVATOR FECR-RELATED"/>
    <property type="match status" value="1"/>
</dbReference>
<reference evidence="3 4" key="1">
    <citation type="submission" date="2014-09" db="EMBL/GenBank/DDBJ databases">
        <authorList>
            <person name="Chan K.-G."/>
        </authorList>
    </citation>
    <scope>NUCLEOTIDE SEQUENCE [LARGE SCALE GENOMIC DNA]</scope>
    <source>
        <strain evidence="3 4">ND07</strain>
    </source>
</reference>
<dbReference type="Pfam" id="PF16220">
    <property type="entry name" value="DUF4880"/>
    <property type="match status" value="1"/>
</dbReference>
<dbReference type="InterPro" id="IPR012373">
    <property type="entry name" value="Ferrdict_sens_TM"/>
</dbReference>
<gene>
    <name evidence="3" type="ORF">LK03_15540</name>
</gene>
<organism evidence="3 4">
    <name type="scientific">Pseudomonas cremoricolorata</name>
    <dbReference type="NCBI Taxonomy" id="157783"/>
    <lineage>
        <taxon>Bacteria</taxon>
        <taxon>Pseudomonadati</taxon>
        <taxon>Pseudomonadota</taxon>
        <taxon>Gammaproteobacteria</taxon>
        <taxon>Pseudomonadales</taxon>
        <taxon>Pseudomonadaceae</taxon>
        <taxon>Pseudomonas</taxon>
    </lineage>
</organism>
<dbReference type="Pfam" id="PF04773">
    <property type="entry name" value="FecR"/>
    <property type="match status" value="1"/>
</dbReference>
<proteinExistence type="predicted"/>
<protein>
    <submittedName>
        <fullName evidence="3">Iron dicitrate transport regulator FecR</fullName>
    </submittedName>
</protein>
<dbReference type="AlphaFoldDB" id="A0A089WVK0"/>
<evidence type="ECO:0000313" key="3">
    <source>
        <dbReference type="EMBL" id="AIR90602.1"/>
    </source>
</evidence>
<dbReference type="InterPro" id="IPR032623">
    <property type="entry name" value="FecR_N"/>
</dbReference>
<feature type="domain" description="FecR N-terminal" evidence="2">
    <location>
        <begin position="15"/>
        <end position="56"/>
    </location>
</feature>
<accession>A0A089WVK0</accession>
<dbReference type="Proteomes" id="UP000029493">
    <property type="component" value="Chromosome"/>
</dbReference>
<dbReference type="OrthoDB" id="7032198at2"/>
<dbReference type="eggNOG" id="COG3712">
    <property type="taxonomic scope" value="Bacteria"/>
</dbReference>
<feature type="domain" description="FecR protein" evidence="1">
    <location>
        <begin position="115"/>
        <end position="211"/>
    </location>
</feature>
<dbReference type="Gene3D" id="2.60.120.1440">
    <property type="match status" value="1"/>
</dbReference>
<dbReference type="EMBL" id="CP009455">
    <property type="protein sequence ID" value="AIR90602.1"/>
    <property type="molecule type" value="Genomic_DNA"/>
</dbReference>
<dbReference type="RefSeq" id="WP_038413204.1">
    <property type="nucleotide sequence ID" value="NZ_CP009455.1"/>
</dbReference>
<sequence>MTTSGLHSLPDETLEQAIQWSIRMTYNRPDPDTCKAFEMWLSSDESHQLAWTRLQGLSSRFDDVPAAMGRQALEKLPQARLRRRQMLNLLALCGISATAVWTARDAAPWQRLLADYSTRVGEHRRWTLSDGSVLELNTDTAVRLHFSADARVIELLRGELYLTSGADSASARHRPLRVINPFGSFEALGTRFGVRQYPHSCKLEVNEGAVQLLSLGGKGAIAQAGETWAMLHNGVQRLAARAQEPAWRDGLLIARSMPLGTLVGELGRYRNGYLGCDPRITQRIISGNFNLDDMDATLAFIAQTHDLRLQTLTRYWMRFSV</sequence>
<dbReference type="KEGG" id="psw:LK03_15540"/>
<dbReference type="PANTHER" id="PTHR30273:SF2">
    <property type="entry name" value="PROTEIN FECR"/>
    <property type="match status" value="1"/>
</dbReference>
<evidence type="ECO:0000259" key="2">
    <source>
        <dbReference type="Pfam" id="PF16220"/>
    </source>
</evidence>
<dbReference type="InterPro" id="IPR006860">
    <property type="entry name" value="FecR"/>
</dbReference>
<name>A0A089WVK0_9PSED</name>
<dbReference type="STRING" id="157783.LK03_15540"/>